<evidence type="ECO:0000313" key="3">
    <source>
        <dbReference type="Proteomes" id="UP000812287"/>
    </source>
</evidence>
<accession>A0A9P8AX54</accession>
<feature type="signal peptide" evidence="1">
    <location>
        <begin position="1"/>
        <end position="22"/>
    </location>
</feature>
<dbReference type="Proteomes" id="UP000812287">
    <property type="component" value="Unassembled WGS sequence"/>
</dbReference>
<feature type="chain" id="PRO_5040147305" evidence="1">
    <location>
        <begin position="23"/>
        <end position="202"/>
    </location>
</feature>
<dbReference type="GeneID" id="66106286"/>
<dbReference type="AlphaFoldDB" id="A0A9P8AX54"/>
<comment type="caution">
    <text evidence="2">The sequence shown here is derived from an EMBL/GenBank/DDBJ whole genome shotgun (WGS) entry which is preliminary data.</text>
</comment>
<proteinExistence type="predicted"/>
<evidence type="ECO:0000313" key="2">
    <source>
        <dbReference type="EMBL" id="KAG7451399.1"/>
    </source>
</evidence>
<keyword evidence="3" id="KW-1185">Reference proteome</keyword>
<gene>
    <name evidence="2" type="ORF">BT62DRAFT_916419</name>
</gene>
<organism evidence="2 3">
    <name type="scientific">Guyanagaster necrorhizus</name>
    <dbReference type="NCBI Taxonomy" id="856835"/>
    <lineage>
        <taxon>Eukaryota</taxon>
        <taxon>Fungi</taxon>
        <taxon>Dikarya</taxon>
        <taxon>Basidiomycota</taxon>
        <taxon>Agaricomycotina</taxon>
        <taxon>Agaricomycetes</taxon>
        <taxon>Agaricomycetidae</taxon>
        <taxon>Agaricales</taxon>
        <taxon>Marasmiineae</taxon>
        <taxon>Physalacriaceae</taxon>
        <taxon>Guyanagaster</taxon>
    </lineage>
</organism>
<name>A0A9P8AX54_9AGAR</name>
<dbReference type="OrthoDB" id="2920796at2759"/>
<dbReference type="RefSeq" id="XP_043044899.1">
    <property type="nucleotide sequence ID" value="XM_043183989.1"/>
</dbReference>
<evidence type="ECO:0000256" key="1">
    <source>
        <dbReference type="SAM" id="SignalP"/>
    </source>
</evidence>
<sequence>MPPCSVPLWLVAIPCWPSCTLSYGDTFSSLTVKDCYADDVDFGNFSYDEEEDNAFPVIAPQFRHLGLKIWYSIPRLEVLEMEAGDGRAWYVDERKGGGKWGENIVYFFETNALHNLTELGLNLKYEPELFGKLLASAGIASSLLQRLYIGTSRPWDRREDFEAAFPRAGNDGGRSPVRFRSFDALRELYLPCDGISFEQLAI</sequence>
<reference evidence="2" key="1">
    <citation type="submission" date="2020-11" db="EMBL/GenBank/DDBJ databases">
        <title>Adaptations for nitrogen fixation in a non-lichenized fungal sporocarp promotes dispersal by wood-feeding termites.</title>
        <authorList>
            <consortium name="DOE Joint Genome Institute"/>
            <person name="Koch R.A."/>
            <person name="Yoon G."/>
            <person name="Arayal U."/>
            <person name="Lail K."/>
            <person name="Amirebrahimi M."/>
            <person name="Labutti K."/>
            <person name="Lipzen A."/>
            <person name="Riley R."/>
            <person name="Barry K."/>
            <person name="Henrissat B."/>
            <person name="Grigoriev I.V."/>
            <person name="Herr J.R."/>
            <person name="Aime M.C."/>
        </authorList>
    </citation>
    <scope>NUCLEOTIDE SEQUENCE</scope>
    <source>
        <strain evidence="2">MCA 3950</strain>
    </source>
</reference>
<dbReference type="EMBL" id="MU250525">
    <property type="protein sequence ID" value="KAG7451399.1"/>
    <property type="molecule type" value="Genomic_DNA"/>
</dbReference>
<keyword evidence="1" id="KW-0732">Signal</keyword>
<protein>
    <submittedName>
        <fullName evidence="2">Uncharacterized protein</fullName>
    </submittedName>
</protein>